<dbReference type="KEGG" id="tah:SU86_005335"/>
<proteinExistence type="predicted"/>
<feature type="compositionally biased region" description="Basic and acidic residues" evidence="1">
    <location>
        <begin position="64"/>
        <end position="77"/>
    </location>
</feature>
<dbReference type="Proteomes" id="UP000266745">
    <property type="component" value="Chromosome"/>
</dbReference>
<accession>A0A3G1B173</accession>
<dbReference type="GeneID" id="24875821"/>
<evidence type="ECO:0000313" key="2">
    <source>
        <dbReference type="EMBL" id="AJZ75884.1"/>
    </source>
</evidence>
<dbReference type="RefSeq" id="WP_048188735.1">
    <property type="nucleotide sequence ID" value="NZ_CP011097.1"/>
</dbReference>
<sequence length="90" mass="10064">MTQLKTIGILCAFVLTIAMVSSPLAYHAFAQPSAHKTTNENVKLQINAEKKSSEPVFVSHKKSKELSGIKDAKDNTKLQHKKKHKKSKNY</sequence>
<protein>
    <submittedName>
        <fullName evidence="2">Uncharacterized protein</fullName>
    </submittedName>
</protein>
<dbReference type="STRING" id="1603555.SU86_005335"/>
<evidence type="ECO:0000313" key="3">
    <source>
        <dbReference type="Proteomes" id="UP000266745"/>
    </source>
</evidence>
<evidence type="ECO:0000256" key="1">
    <source>
        <dbReference type="SAM" id="MobiDB-lite"/>
    </source>
</evidence>
<organism evidence="2 3">
    <name type="scientific">Candidatus Nitrosotenuis cloacae</name>
    <dbReference type="NCBI Taxonomy" id="1603555"/>
    <lineage>
        <taxon>Archaea</taxon>
        <taxon>Nitrososphaerota</taxon>
        <taxon>Candidatus Nitrosotenuis</taxon>
    </lineage>
</organism>
<name>A0A3G1B173_9ARCH</name>
<keyword evidence="3" id="KW-1185">Reference proteome</keyword>
<feature type="region of interest" description="Disordered" evidence="1">
    <location>
        <begin position="53"/>
        <end position="90"/>
    </location>
</feature>
<reference evidence="2 3" key="1">
    <citation type="journal article" date="2016" name="Sci. Rep.">
        <title>A novel ammonia-oxidizing archaeon from wastewater treatment plant: Its enrichment, physiological and genomic characteristics.</title>
        <authorList>
            <person name="Li Y."/>
            <person name="Ding K."/>
            <person name="Wen X."/>
            <person name="Zhang B."/>
            <person name="Shen B."/>
            <person name="Yang Y."/>
        </authorList>
    </citation>
    <scope>NUCLEOTIDE SEQUENCE [LARGE SCALE GENOMIC DNA]</scope>
    <source>
        <strain evidence="2 3">SAT1</strain>
    </source>
</reference>
<gene>
    <name evidence="2" type="ORF">SU86_005335</name>
</gene>
<dbReference type="AlphaFoldDB" id="A0A3G1B173"/>
<dbReference type="EMBL" id="CP011097">
    <property type="protein sequence ID" value="AJZ75884.1"/>
    <property type="molecule type" value="Genomic_DNA"/>
</dbReference>
<feature type="compositionally biased region" description="Basic residues" evidence="1">
    <location>
        <begin position="78"/>
        <end position="90"/>
    </location>
</feature>